<dbReference type="CDD" id="cd00430">
    <property type="entry name" value="PLPDE_III_AR"/>
    <property type="match status" value="1"/>
</dbReference>
<comment type="pathway">
    <text evidence="6">Amino-acid biosynthesis; D-alanine biosynthesis; D-alanine from L-alanine: step 1/1.</text>
</comment>
<dbReference type="InterPro" id="IPR000821">
    <property type="entry name" value="Ala_racemase"/>
</dbReference>
<feature type="active site" description="Proton acceptor; specific for L-alanine" evidence="6">
    <location>
        <position position="244"/>
    </location>
</feature>
<dbReference type="InterPro" id="IPR001608">
    <property type="entry name" value="Ala_racemase_N"/>
</dbReference>
<dbReference type="NCBIfam" id="TIGR00492">
    <property type="entry name" value="alr"/>
    <property type="match status" value="1"/>
</dbReference>
<dbReference type="Gene3D" id="3.20.20.10">
    <property type="entry name" value="Alanine racemase"/>
    <property type="match status" value="1"/>
</dbReference>
<reference evidence="10" key="1">
    <citation type="journal article" date="2014" name="Int. J. Syst. Evol. Microbiol.">
        <title>Complete genome sequence of Corynebacterium casei LMG S-19264T (=DSM 44701T), isolated from a smear-ripened cheese.</title>
        <authorList>
            <consortium name="US DOE Joint Genome Institute (JGI-PGF)"/>
            <person name="Walter F."/>
            <person name="Albersmeier A."/>
            <person name="Kalinowski J."/>
            <person name="Ruckert C."/>
        </authorList>
    </citation>
    <scope>NUCLEOTIDE SEQUENCE</scope>
    <source>
        <strain evidence="10">CGMCC 1.15254</strain>
    </source>
</reference>
<dbReference type="InterPro" id="IPR029066">
    <property type="entry name" value="PLP-binding_barrel"/>
</dbReference>
<keyword evidence="4 6" id="KW-0663">Pyridoxal phosphate</keyword>
<dbReference type="InterPro" id="IPR009006">
    <property type="entry name" value="Ala_racemase/Decarboxylase_C"/>
</dbReference>
<reference evidence="10" key="2">
    <citation type="submission" date="2020-09" db="EMBL/GenBank/DDBJ databases">
        <authorList>
            <person name="Sun Q."/>
            <person name="Zhou Y."/>
        </authorList>
    </citation>
    <scope>NUCLEOTIDE SEQUENCE</scope>
    <source>
        <strain evidence="10">CGMCC 1.15254</strain>
    </source>
</reference>
<feature type="binding site" evidence="6 8">
    <location>
        <position position="292"/>
    </location>
    <ligand>
        <name>substrate</name>
    </ligand>
</feature>
<proteinExistence type="inferred from homology"/>
<dbReference type="InterPro" id="IPR011079">
    <property type="entry name" value="Ala_racemase_C"/>
</dbReference>
<dbReference type="PANTHER" id="PTHR30511:SF0">
    <property type="entry name" value="ALANINE RACEMASE, CATABOLIC-RELATED"/>
    <property type="match status" value="1"/>
</dbReference>
<feature type="binding site" evidence="6 8">
    <location>
        <position position="128"/>
    </location>
    <ligand>
        <name>substrate</name>
    </ligand>
</feature>
<dbReference type="Pfam" id="PF00842">
    <property type="entry name" value="Ala_racemase_C"/>
    <property type="match status" value="1"/>
</dbReference>
<dbReference type="GO" id="GO:0005829">
    <property type="term" value="C:cytosol"/>
    <property type="evidence" value="ECO:0007669"/>
    <property type="project" value="TreeGrafter"/>
</dbReference>
<keyword evidence="11" id="KW-1185">Reference proteome</keyword>
<dbReference type="GO" id="GO:0030632">
    <property type="term" value="P:D-alanine biosynthetic process"/>
    <property type="evidence" value="ECO:0007669"/>
    <property type="project" value="UniProtKB-UniRule"/>
</dbReference>
<evidence type="ECO:0000259" key="9">
    <source>
        <dbReference type="SMART" id="SM01005"/>
    </source>
</evidence>
<evidence type="ECO:0000313" key="11">
    <source>
        <dbReference type="Proteomes" id="UP000632498"/>
    </source>
</evidence>
<dbReference type="GO" id="GO:0008784">
    <property type="term" value="F:alanine racemase activity"/>
    <property type="evidence" value="ECO:0007669"/>
    <property type="project" value="UniProtKB-UniRule"/>
</dbReference>
<comment type="similarity">
    <text evidence="6">Belongs to the alanine racemase family.</text>
</comment>
<dbReference type="AlphaFoldDB" id="A0A917BUI3"/>
<evidence type="ECO:0000256" key="4">
    <source>
        <dbReference type="ARBA" id="ARBA00022898"/>
    </source>
</evidence>
<dbReference type="SUPFAM" id="SSF51419">
    <property type="entry name" value="PLP-binding barrel"/>
    <property type="match status" value="1"/>
</dbReference>
<dbReference type="RefSeq" id="WP_188662169.1">
    <property type="nucleotide sequence ID" value="NZ_BMHV01000005.1"/>
</dbReference>
<keyword evidence="5 6" id="KW-0413">Isomerase</keyword>
<dbReference type="SUPFAM" id="SSF50621">
    <property type="entry name" value="Alanine racemase C-terminal domain-like"/>
    <property type="match status" value="1"/>
</dbReference>
<dbReference type="Gene3D" id="2.40.37.10">
    <property type="entry name" value="Lyase, Ornithine Decarboxylase, Chain A, domain 1"/>
    <property type="match status" value="1"/>
</dbReference>
<feature type="active site" description="Proton acceptor; specific for D-alanine" evidence="6">
    <location>
        <position position="37"/>
    </location>
</feature>
<comment type="cofactor">
    <cofactor evidence="2 6 7">
        <name>pyridoxal 5'-phosphate</name>
        <dbReference type="ChEBI" id="CHEBI:597326"/>
    </cofactor>
</comment>
<name>A0A917BUI3_9PROT</name>
<protein>
    <recommendedName>
        <fullName evidence="3 6">Alanine racemase</fullName>
        <ecNumber evidence="3 6">5.1.1.1</ecNumber>
    </recommendedName>
</protein>
<evidence type="ECO:0000256" key="2">
    <source>
        <dbReference type="ARBA" id="ARBA00001933"/>
    </source>
</evidence>
<organism evidence="10 11">
    <name type="scientific">Terasakiella brassicae</name>
    <dbReference type="NCBI Taxonomy" id="1634917"/>
    <lineage>
        <taxon>Bacteria</taxon>
        <taxon>Pseudomonadati</taxon>
        <taxon>Pseudomonadota</taxon>
        <taxon>Alphaproteobacteria</taxon>
        <taxon>Rhodospirillales</taxon>
        <taxon>Terasakiellaceae</taxon>
        <taxon>Terasakiella</taxon>
    </lineage>
</organism>
<dbReference type="PANTHER" id="PTHR30511">
    <property type="entry name" value="ALANINE RACEMASE"/>
    <property type="match status" value="1"/>
</dbReference>
<evidence type="ECO:0000256" key="6">
    <source>
        <dbReference type="HAMAP-Rule" id="MF_01201"/>
    </source>
</evidence>
<dbReference type="Proteomes" id="UP000632498">
    <property type="component" value="Unassembled WGS sequence"/>
</dbReference>
<comment type="caution">
    <text evidence="10">The sequence shown here is derived from an EMBL/GenBank/DDBJ whole genome shotgun (WGS) entry which is preliminary data.</text>
</comment>
<sequence length="347" mass="37694">MFETAGGLLSIDLSIIQANYRRLCDELNGKDCSVVVKADAYGLGLEPVSKTLWEAGARTFFVALPDEGVALRHILPDADIHILGGLFKGSADVYTTHNLVPVLNSLEQIQDWQNRARADIQVDTGMTRLGIAPKDIGQIPSGLDIDVLMSHFACADERDHPLSIQQIETFAQAVQQIEHKRASLCNSAGIFLGEQAHFDLGRPGCSLYGINPTPHTTNPMQNPVHLQGKVIQVHEIDTQQSVGYGATYKLHAGQKLATIAVGYADGYLRSLSSKATVYVGDQAARVIGRVSMDAIGIDVSGMKCEEGQYVDVIGPHNTPDDLAHWAGTIGYEILTSLGRRYKRVYKG</sequence>
<evidence type="ECO:0000256" key="3">
    <source>
        <dbReference type="ARBA" id="ARBA00013089"/>
    </source>
</evidence>
<dbReference type="EC" id="5.1.1.1" evidence="3 6"/>
<dbReference type="HAMAP" id="MF_01201">
    <property type="entry name" value="Ala_racemase"/>
    <property type="match status" value="1"/>
</dbReference>
<feature type="domain" description="Alanine racemase C-terminal" evidence="9">
    <location>
        <begin position="223"/>
        <end position="346"/>
    </location>
</feature>
<comment type="function">
    <text evidence="6">Catalyzes the interconversion of L-alanine and D-alanine. May also act on other amino acids.</text>
</comment>
<evidence type="ECO:0000256" key="8">
    <source>
        <dbReference type="PIRSR" id="PIRSR600821-52"/>
    </source>
</evidence>
<evidence type="ECO:0000313" key="10">
    <source>
        <dbReference type="EMBL" id="GGF57901.1"/>
    </source>
</evidence>
<feature type="modified residue" description="N6-(pyridoxal phosphate)lysine" evidence="6 7">
    <location>
        <position position="37"/>
    </location>
</feature>
<comment type="catalytic activity">
    <reaction evidence="1 6">
        <text>L-alanine = D-alanine</text>
        <dbReference type="Rhea" id="RHEA:20249"/>
        <dbReference type="ChEBI" id="CHEBI:57416"/>
        <dbReference type="ChEBI" id="CHEBI:57972"/>
        <dbReference type="EC" id="5.1.1.1"/>
    </reaction>
</comment>
<gene>
    <name evidence="10" type="ORF">GCM10011332_09250</name>
</gene>
<dbReference type="GO" id="GO:0030170">
    <property type="term" value="F:pyridoxal phosphate binding"/>
    <property type="evidence" value="ECO:0007669"/>
    <property type="project" value="UniProtKB-UniRule"/>
</dbReference>
<dbReference type="PRINTS" id="PR00992">
    <property type="entry name" value="ALARACEMASE"/>
</dbReference>
<evidence type="ECO:0000256" key="7">
    <source>
        <dbReference type="PIRSR" id="PIRSR600821-50"/>
    </source>
</evidence>
<dbReference type="EMBL" id="BMHV01000005">
    <property type="protein sequence ID" value="GGF57901.1"/>
    <property type="molecule type" value="Genomic_DNA"/>
</dbReference>
<evidence type="ECO:0000256" key="1">
    <source>
        <dbReference type="ARBA" id="ARBA00000316"/>
    </source>
</evidence>
<dbReference type="SMART" id="SM01005">
    <property type="entry name" value="Ala_racemase_C"/>
    <property type="match status" value="1"/>
</dbReference>
<dbReference type="Pfam" id="PF01168">
    <property type="entry name" value="Ala_racemase_N"/>
    <property type="match status" value="1"/>
</dbReference>
<evidence type="ECO:0000256" key="5">
    <source>
        <dbReference type="ARBA" id="ARBA00023235"/>
    </source>
</evidence>
<accession>A0A917BUI3</accession>